<accession>A0ABW3CQ80</accession>
<proteinExistence type="predicted"/>
<evidence type="ECO:0000313" key="3">
    <source>
        <dbReference type="Proteomes" id="UP001597083"/>
    </source>
</evidence>
<gene>
    <name evidence="2" type="ORF">ACFQ07_26010</name>
</gene>
<evidence type="ECO:0000313" key="2">
    <source>
        <dbReference type="EMBL" id="MFD0855724.1"/>
    </source>
</evidence>
<keyword evidence="3" id="KW-1185">Reference proteome</keyword>
<reference evidence="3" key="1">
    <citation type="journal article" date="2019" name="Int. J. Syst. Evol. Microbiol.">
        <title>The Global Catalogue of Microorganisms (GCM) 10K type strain sequencing project: providing services to taxonomists for standard genome sequencing and annotation.</title>
        <authorList>
            <consortium name="The Broad Institute Genomics Platform"/>
            <consortium name="The Broad Institute Genome Sequencing Center for Infectious Disease"/>
            <person name="Wu L."/>
            <person name="Ma J."/>
        </authorList>
    </citation>
    <scope>NUCLEOTIDE SEQUENCE [LARGE SCALE GENOMIC DNA]</scope>
    <source>
        <strain evidence="3">JCM 31696</strain>
    </source>
</reference>
<protein>
    <submittedName>
        <fullName evidence="2">Uncharacterized protein</fullName>
    </submittedName>
</protein>
<sequence length="256" mass="28198">MLWSMEMSSHWVEIEADPKSWLLLPSVFPIDRWQDDLAWAMDQADAVWDASGLPRRRKHLKQLAKALMISRAHMAQRGAWSHLSFVYLPDPTTRPMFLGVGVWRAQGERDEALRFYSCADAPGTKEAEEITTEHLGTGLRALAGLDDEPGGGVLGYAFRAGDHTDLCVTVMEDKGRLPELIPDVDAFVQRIRVVSDEQGEQGEGSEGGGQGEEGEEGGKGAEKEDEGDGPLTFEADSFLQVIGWVEKSIAELEEEG</sequence>
<name>A0ABW3CQ80_9ACTN</name>
<organism evidence="2 3">
    <name type="scientific">Actinomadura adrarensis</name>
    <dbReference type="NCBI Taxonomy" id="1819600"/>
    <lineage>
        <taxon>Bacteria</taxon>
        <taxon>Bacillati</taxon>
        <taxon>Actinomycetota</taxon>
        <taxon>Actinomycetes</taxon>
        <taxon>Streptosporangiales</taxon>
        <taxon>Thermomonosporaceae</taxon>
        <taxon>Actinomadura</taxon>
    </lineage>
</organism>
<comment type="caution">
    <text evidence="2">The sequence shown here is derived from an EMBL/GenBank/DDBJ whole genome shotgun (WGS) entry which is preliminary data.</text>
</comment>
<evidence type="ECO:0000256" key="1">
    <source>
        <dbReference type="SAM" id="MobiDB-lite"/>
    </source>
</evidence>
<dbReference type="EMBL" id="JBHTIR010003749">
    <property type="protein sequence ID" value="MFD0855724.1"/>
    <property type="molecule type" value="Genomic_DNA"/>
</dbReference>
<feature type="region of interest" description="Disordered" evidence="1">
    <location>
        <begin position="195"/>
        <end position="233"/>
    </location>
</feature>
<feature type="compositionally biased region" description="Gly residues" evidence="1">
    <location>
        <begin position="201"/>
        <end position="211"/>
    </location>
</feature>
<dbReference type="Proteomes" id="UP001597083">
    <property type="component" value="Unassembled WGS sequence"/>
</dbReference>